<evidence type="ECO:0000313" key="3">
    <source>
        <dbReference type="Proteomes" id="UP001214976"/>
    </source>
</evidence>
<evidence type="ECO:0008006" key="4">
    <source>
        <dbReference type="Google" id="ProtNLM"/>
    </source>
</evidence>
<keyword evidence="1" id="KW-0732">Signal</keyword>
<dbReference type="PROSITE" id="PS51257">
    <property type="entry name" value="PROKAR_LIPOPROTEIN"/>
    <property type="match status" value="1"/>
</dbReference>
<dbReference type="Proteomes" id="UP001214976">
    <property type="component" value="Unassembled WGS sequence"/>
</dbReference>
<gene>
    <name evidence="2" type="ORF">P7M15_09590</name>
</gene>
<evidence type="ECO:0000313" key="2">
    <source>
        <dbReference type="EMBL" id="MDG2950761.1"/>
    </source>
</evidence>
<protein>
    <recommendedName>
        <fullName evidence="4">Lipoprotein</fullName>
    </recommendedName>
</protein>
<organism evidence="2 3">
    <name type="scientific">Exercitatus varius</name>
    <dbReference type="NCBI Taxonomy" id="67857"/>
    <lineage>
        <taxon>Bacteria</taxon>
        <taxon>Pseudomonadati</taxon>
        <taxon>Pseudomonadota</taxon>
        <taxon>Gammaproteobacteria</taxon>
        <taxon>Pasteurellales</taxon>
        <taxon>Pasteurellaceae</taxon>
        <taxon>Exercitatus</taxon>
    </lineage>
</organism>
<name>A0AAW6QBH1_9PAST</name>
<dbReference type="AlphaFoldDB" id="A0AAW6QBH1"/>
<sequence>MKKMTLAFVVLATLGLTACSSQQDNGYKGTVLFSSNEGGELKLTVRKDNCEAAQRATASEDVVVAQKYDSDLVVGACVRVYDDNKVRNVSRSMSHATLSRASIVY</sequence>
<evidence type="ECO:0000256" key="1">
    <source>
        <dbReference type="SAM" id="SignalP"/>
    </source>
</evidence>
<feature type="signal peptide" evidence="1">
    <location>
        <begin position="1"/>
        <end position="23"/>
    </location>
</feature>
<dbReference type="EMBL" id="JARQTW010000016">
    <property type="protein sequence ID" value="MDG2950761.1"/>
    <property type="molecule type" value="Genomic_DNA"/>
</dbReference>
<dbReference type="RefSeq" id="WP_202937749.1">
    <property type="nucleotide sequence ID" value="NZ_JARQTO010000010.1"/>
</dbReference>
<dbReference type="GeneID" id="93227177"/>
<accession>A0AAW6QBH1</accession>
<feature type="chain" id="PRO_5043644590" description="Lipoprotein" evidence="1">
    <location>
        <begin position="24"/>
        <end position="105"/>
    </location>
</feature>
<proteinExistence type="predicted"/>
<comment type="caution">
    <text evidence="2">The sequence shown here is derived from an EMBL/GenBank/DDBJ whole genome shotgun (WGS) entry which is preliminary data.</text>
</comment>
<reference evidence="2" key="1">
    <citation type="submission" date="2023-03" db="EMBL/GenBank/DDBJ databases">
        <title>Classification of Bisgaard taxon 6 and taxon 10 as Exercitatus varius gen. nov., spec. nov.</title>
        <authorList>
            <person name="Christensen H."/>
        </authorList>
    </citation>
    <scope>NUCLEOTIDE SEQUENCE</scope>
    <source>
        <strain evidence="2">86116</strain>
    </source>
</reference>